<dbReference type="EMBL" id="RJVG01000007">
    <property type="protein sequence ID" value="ROR27260.1"/>
    <property type="molecule type" value="Genomic_DNA"/>
</dbReference>
<name>A0A3N1XKL4_9FIRM</name>
<dbReference type="OrthoDB" id="9788907at2"/>
<feature type="transmembrane region" description="Helical" evidence="7">
    <location>
        <begin position="111"/>
        <end position="132"/>
    </location>
</feature>
<keyword evidence="9" id="KW-1185">Reference proteome</keyword>
<feature type="transmembrane region" description="Helical" evidence="7">
    <location>
        <begin position="144"/>
        <end position="162"/>
    </location>
</feature>
<dbReference type="InterPro" id="IPR052518">
    <property type="entry name" value="CHR_Transporter"/>
</dbReference>
<evidence type="ECO:0000256" key="6">
    <source>
        <dbReference type="ARBA" id="ARBA00023136"/>
    </source>
</evidence>
<dbReference type="RefSeq" id="WP_123609951.1">
    <property type="nucleotide sequence ID" value="NZ_RJVG01000007.1"/>
</dbReference>
<evidence type="ECO:0000313" key="8">
    <source>
        <dbReference type="EMBL" id="ROR27260.1"/>
    </source>
</evidence>
<dbReference type="PANTHER" id="PTHR43663">
    <property type="entry name" value="CHROMATE TRANSPORT PROTEIN-RELATED"/>
    <property type="match status" value="1"/>
</dbReference>
<evidence type="ECO:0000256" key="4">
    <source>
        <dbReference type="ARBA" id="ARBA00022692"/>
    </source>
</evidence>
<comment type="caution">
    <text evidence="8">The sequence shown here is derived from an EMBL/GenBank/DDBJ whole genome shotgun (WGS) entry which is preliminary data.</text>
</comment>
<keyword evidence="4 7" id="KW-0812">Transmembrane</keyword>
<keyword evidence="6 7" id="KW-0472">Membrane</keyword>
<proteinExistence type="inferred from homology"/>
<evidence type="ECO:0000256" key="1">
    <source>
        <dbReference type="ARBA" id="ARBA00004651"/>
    </source>
</evidence>
<evidence type="ECO:0000256" key="7">
    <source>
        <dbReference type="SAM" id="Phobius"/>
    </source>
</evidence>
<organism evidence="8 9">
    <name type="scientific">Mobilisporobacter senegalensis</name>
    <dbReference type="NCBI Taxonomy" id="1329262"/>
    <lineage>
        <taxon>Bacteria</taxon>
        <taxon>Bacillati</taxon>
        <taxon>Bacillota</taxon>
        <taxon>Clostridia</taxon>
        <taxon>Lachnospirales</taxon>
        <taxon>Lachnospiraceae</taxon>
        <taxon>Mobilisporobacter</taxon>
    </lineage>
</organism>
<keyword evidence="3" id="KW-1003">Cell membrane</keyword>
<dbReference type="GO" id="GO:0015109">
    <property type="term" value="F:chromate transmembrane transporter activity"/>
    <property type="evidence" value="ECO:0007669"/>
    <property type="project" value="InterPro"/>
</dbReference>
<protein>
    <submittedName>
        <fullName evidence="8">Chromate transporter</fullName>
    </submittedName>
</protein>
<evidence type="ECO:0000256" key="5">
    <source>
        <dbReference type="ARBA" id="ARBA00022989"/>
    </source>
</evidence>
<feature type="transmembrane region" description="Helical" evidence="7">
    <location>
        <begin position="76"/>
        <end position="99"/>
    </location>
</feature>
<reference evidence="8 9" key="1">
    <citation type="submission" date="2018-11" db="EMBL/GenBank/DDBJ databases">
        <title>Genomic Encyclopedia of Type Strains, Phase IV (KMG-IV): sequencing the most valuable type-strain genomes for metagenomic binning, comparative biology and taxonomic classification.</title>
        <authorList>
            <person name="Goeker M."/>
        </authorList>
    </citation>
    <scope>NUCLEOTIDE SEQUENCE [LARGE SCALE GENOMIC DNA]</scope>
    <source>
        <strain evidence="8 9">DSM 26537</strain>
    </source>
</reference>
<gene>
    <name evidence="8" type="ORF">EDD66_107174</name>
</gene>
<keyword evidence="5 7" id="KW-1133">Transmembrane helix</keyword>
<evidence type="ECO:0000256" key="2">
    <source>
        <dbReference type="ARBA" id="ARBA00005262"/>
    </source>
</evidence>
<dbReference type="AlphaFoldDB" id="A0A3N1XKL4"/>
<dbReference type="Pfam" id="PF02417">
    <property type="entry name" value="Chromate_transp"/>
    <property type="match status" value="1"/>
</dbReference>
<dbReference type="InterPro" id="IPR003370">
    <property type="entry name" value="Chromate_transpt"/>
</dbReference>
<comment type="subcellular location">
    <subcellularLocation>
        <location evidence="1">Cell membrane</location>
        <topology evidence="1">Multi-pass membrane protein</topology>
    </subcellularLocation>
</comment>
<dbReference type="Proteomes" id="UP000273083">
    <property type="component" value="Unassembled WGS sequence"/>
</dbReference>
<feature type="transmembrane region" description="Helical" evidence="7">
    <location>
        <begin position="169"/>
        <end position="186"/>
    </location>
</feature>
<dbReference type="PANTHER" id="PTHR43663:SF1">
    <property type="entry name" value="CHROMATE TRANSPORTER"/>
    <property type="match status" value="1"/>
</dbReference>
<evidence type="ECO:0000256" key="3">
    <source>
        <dbReference type="ARBA" id="ARBA00022475"/>
    </source>
</evidence>
<evidence type="ECO:0000313" key="9">
    <source>
        <dbReference type="Proteomes" id="UP000273083"/>
    </source>
</evidence>
<comment type="similarity">
    <text evidence="2">Belongs to the chromate ion transporter (CHR) (TC 2.A.51) family.</text>
</comment>
<accession>A0A3N1XKL4</accession>
<sequence length="187" mass="20197">MIYLELFFSFFQVGLFSIGGGYAALPLIQDQVVQNHGWLTIAEFTDLITISQMTPGPIAINSATFVGIRIAGLPGAITATLGCILPSCIIVSILAYIYFKYPDIPLMKEVLGILRPAIVALIASAGLEILIVSFWNENGFSLEISKLDFISVGVFILGIFLLRKFKMNPISVMAISGIIGGGLHLIM</sequence>
<dbReference type="GO" id="GO:0005886">
    <property type="term" value="C:plasma membrane"/>
    <property type="evidence" value="ECO:0007669"/>
    <property type="project" value="UniProtKB-SubCell"/>
</dbReference>
<feature type="transmembrane region" description="Helical" evidence="7">
    <location>
        <begin position="7"/>
        <end position="28"/>
    </location>
</feature>